<feature type="binding site" evidence="1">
    <location>
        <position position="236"/>
    </location>
    <ligand>
        <name>[2Fe-2S] cluster</name>
        <dbReference type="ChEBI" id="CHEBI:190135"/>
    </ligand>
</feature>
<dbReference type="InterPro" id="IPR019480">
    <property type="entry name" value="Dihydroorotate_DH_Fe-S-bd"/>
</dbReference>
<proteinExistence type="predicted"/>
<dbReference type="SUPFAM" id="SSF63380">
    <property type="entry name" value="Riboflavin synthase domain-like"/>
    <property type="match status" value="1"/>
</dbReference>
<feature type="binding site" evidence="1">
    <location>
        <position position="228"/>
    </location>
    <ligand>
        <name>[2Fe-2S] cluster</name>
        <dbReference type="ChEBI" id="CHEBI:190135"/>
    </ligand>
</feature>
<evidence type="ECO:0000259" key="2">
    <source>
        <dbReference type="PROSITE" id="PS51384"/>
    </source>
</evidence>
<protein>
    <submittedName>
        <fullName evidence="3">Anaerobic sulfite reductase subunit B</fullName>
    </submittedName>
</protein>
<dbReference type="AlphaFoldDB" id="A0A1I2XAJ3"/>
<dbReference type="SUPFAM" id="SSF52343">
    <property type="entry name" value="Ferredoxin reductase-like, C-terminal NADP-linked domain"/>
    <property type="match status" value="1"/>
</dbReference>
<feature type="domain" description="FAD-binding FR-type" evidence="2">
    <location>
        <begin position="6"/>
        <end position="97"/>
    </location>
</feature>
<keyword evidence="4" id="KW-1185">Reference proteome</keyword>
<dbReference type="InterPro" id="IPR017938">
    <property type="entry name" value="Riboflavin_synthase-like_b-brl"/>
</dbReference>
<dbReference type="GO" id="GO:0051537">
    <property type="term" value="F:2 iron, 2 sulfur cluster binding"/>
    <property type="evidence" value="ECO:0007669"/>
    <property type="project" value="UniProtKB-KW"/>
</dbReference>
<dbReference type="OrthoDB" id="9796486at2"/>
<dbReference type="InterPro" id="IPR012165">
    <property type="entry name" value="Cyt_c3_hydrogenase_gsu"/>
</dbReference>
<dbReference type="GO" id="GO:0016491">
    <property type="term" value="F:oxidoreductase activity"/>
    <property type="evidence" value="ECO:0007669"/>
    <property type="project" value="InterPro"/>
</dbReference>
<feature type="binding site" evidence="1">
    <location>
        <position position="244"/>
    </location>
    <ligand>
        <name>[2Fe-2S] cluster</name>
        <dbReference type="ChEBI" id="CHEBI:190135"/>
    </ligand>
</feature>
<dbReference type="InterPro" id="IPR017927">
    <property type="entry name" value="FAD-bd_FR_type"/>
</dbReference>
<dbReference type="GO" id="GO:0050660">
    <property type="term" value="F:flavin adenine dinucleotide binding"/>
    <property type="evidence" value="ECO:0007669"/>
    <property type="project" value="InterPro"/>
</dbReference>
<keyword evidence="1" id="KW-0001">2Fe-2S</keyword>
<dbReference type="InterPro" id="IPR039261">
    <property type="entry name" value="FNR_nucleotide-bd"/>
</dbReference>
<dbReference type="RefSeq" id="WP_092473295.1">
    <property type="nucleotide sequence ID" value="NZ_FOOX01000016.1"/>
</dbReference>
<evidence type="ECO:0000256" key="1">
    <source>
        <dbReference type="PIRSR" id="PIRSR006816-2"/>
    </source>
</evidence>
<dbReference type="InterPro" id="IPR050353">
    <property type="entry name" value="PyrK_electron_transfer"/>
</dbReference>
<gene>
    <name evidence="3" type="ORF">SAMN05660649_03804</name>
</gene>
<dbReference type="PIRSF" id="PIRSF006816">
    <property type="entry name" value="Cyc3_hyd_g"/>
    <property type="match status" value="1"/>
</dbReference>
<reference evidence="4" key="1">
    <citation type="submission" date="2016-10" db="EMBL/GenBank/DDBJ databases">
        <authorList>
            <person name="Varghese N."/>
            <person name="Submissions S."/>
        </authorList>
    </citation>
    <scope>NUCLEOTIDE SEQUENCE [LARGE SCALE GENOMIC DNA]</scope>
    <source>
        <strain evidence="4">DSM 17038</strain>
    </source>
</reference>
<keyword evidence="1" id="KW-0411">Iron-sulfur</keyword>
<evidence type="ECO:0000313" key="4">
    <source>
        <dbReference type="Proteomes" id="UP000199337"/>
    </source>
</evidence>
<dbReference type="Gene3D" id="3.40.50.80">
    <property type="entry name" value="Nucleotide-binding domain of ferredoxin-NADP reductase (FNR) module"/>
    <property type="match status" value="1"/>
</dbReference>
<dbReference type="Gene3D" id="2.40.30.10">
    <property type="entry name" value="Translation factors"/>
    <property type="match status" value="1"/>
</dbReference>
<dbReference type="PRINTS" id="PR00410">
    <property type="entry name" value="PHEHYDRXLASE"/>
</dbReference>
<dbReference type="NCBIfam" id="TIGR02911">
    <property type="entry name" value="sulfite_red_B"/>
    <property type="match status" value="1"/>
</dbReference>
<comment type="cofactor">
    <cofactor evidence="1">
        <name>[2Fe-2S] cluster</name>
        <dbReference type="ChEBI" id="CHEBI:190135"/>
    </cofactor>
    <text evidence="1">Binds 1 [2Fe-2S] cluster per subunit.</text>
</comment>
<keyword evidence="1" id="KW-0479">Metal-binding</keyword>
<dbReference type="Pfam" id="PF10418">
    <property type="entry name" value="DHODB_Fe-S_bind"/>
    <property type="match status" value="1"/>
</dbReference>
<dbReference type="GO" id="GO:0046872">
    <property type="term" value="F:metal ion binding"/>
    <property type="evidence" value="ECO:0007669"/>
    <property type="project" value="UniProtKB-KW"/>
</dbReference>
<dbReference type="PANTHER" id="PTHR43513:SF1">
    <property type="entry name" value="ANAEROBIC SULFITE REDUCTASE SUBUNIT B"/>
    <property type="match status" value="1"/>
</dbReference>
<dbReference type="Proteomes" id="UP000199337">
    <property type="component" value="Unassembled WGS sequence"/>
</dbReference>
<feature type="binding site" evidence="1">
    <location>
        <position position="233"/>
    </location>
    <ligand>
        <name>[2Fe-2S] cluster</name>
        <dbReference type="ChEBI" id="CHEBI:190135"/>
    </ligand>
</feature>
<dbReference type="CDD" id="cd06221">
    <property type="entry name" value="sulfite_reductase_like"/>
    <property type="match status" value="1"/>
</dbReference>
<organism evidence="3 4">
    <name type="scientific">Desulfotruncus arcticus DSM 17038</name>
    <dbReference type="NCBI Taxonomy" id="1121424"/>
    <lineage>
        <taxon>Bacteria</taxon>
        <taxon>Bacillati</taxon>
        <taxon>Bacillota</taxon>
        <taxon>Clostridia</taxon>
        <taxon>Eubacteriales</taxon>
        <taxon>Desulfallaceae</taxon>
        <taxon>Desulfotruncus</taxon>
    </lineage>
</organism>
<dbReference type="Pfam" id="PF00175">
    <property type="entry name" value="NAD_binding_1"/>
    <property type="match status" value="1"/>
</dbReference>
<evidence type="ECO:0000313" key="3">
    <source>
        <dbReference type="EMBL" id="SFH09021.1"/>
    </source>
</evidence>
<dbReference type="InterPro" id="IPR001433">
    <property type="entry name" value="OxRdtase_FAD/NAD-bd"/>
</dbReference>
<accession>A0A1I2XAJ3</accession>
<dbReference type="InterPro" id="IPR014260">
    <property type="entry name" value="Sulphite_reductase_B"/>
</dbReference>
<sequence length="260" mass="28735">MATNPYLSQKAKIISIKPQTDIDYTFILESGIKPSSGQFVEVSLPKVGECPISVSDFGDGWFEMTIRRVGKVTNVLHQLKEGDGLFIRGPYGNGFSMDKYRGREVVVAAGGTGLAPVKSLLNRHREFGGLTLLAGFKSPADVLFRPELKKWGQYFNATVTVDRGDENWNGNVGLITQYVQSLNLSKPGEVEVIVVGPPLMMKFTVQEFLRLGVPEKNITVSFERKMCCGIGKCGHCKIDDTYVCLEGPVFNYTRAKNLID</sequence>
<name>A0A1I2XAJ3_9FIRM</name>
<dbReference type="GO" id="GO:0006221">
    <property type="term" value="P:pyrimidine nucleotide biosynthetic process"/>
    <property type="evidence" value="ECO:0007669"/>
    <property type="project" value="InterPro"/>
</dbReference>
<dbReference type="PANTHER" id="PTHR43513">
    <property type="entry name" value="DIHYDROOROTATE DEHYDROGENASE B (NAD(+)), ELECTRON TRANSFER SUBUNIT"/>
    <property type="match status" value="1"/>
</dbReference>
<dbReference type="PROSITE" id="PS51384">
    <property type="entry name" value="FAD_FR"/>
    <property type="match status" value="1"/>
</dbReference>
<keyword evidence="1" id="KW-0408">Iron</keyword>
<dbReference type="STRING" id="341036.SAMN05660649_03804"/>
<dbReference type="EMBL" id="FOOX01000016">
    <property type="protein sequence ID" value="SFH09021.1"/>
    <property type="molecule type" value="Genomic_DNA"/>
</dbReference>